<keyword evidence="2" id="KW-0479">Metal-binding</keyword>
<proteinExistence type="predicted"/>
<keyword evidence="3" id="KW-0408">Iron</keyword>
<keyword evidence="1" id="KW-0001">2Fe-2S</keyword>
<protein>
    <submittedName>
        <fullName evidence="7">Rieske (2Fe-2S) protein</fullName>
    </submittedName>
</protein>
<sequence>MTANTTAPIARASTENKPIKTRPNTARATRASGWRRIRQRKAVIRIKGESSWQTVPAHRQGVQYHDEGSEEQVTEVEGAALAKVQEIPDGGVLECQAVLASGPAELLLLRAGEMVRCFHNVCPHAGRSLNWAPGKFLIESGLLICAAHGASFSIPEGRCVLGPCRGQSLSEVAIEVHGGEVRVAAQGIA</sequence>
<reference evidence="7 8" key="1">
    <citation type="submission" date="2020-09" db="EMBL/GenBank/DDBJ databases">
        <title>Pseudoxanthomonas sp. CAU 1598 isolated from sand of Yaerae Beach.</title>
        <authorList>
            <person name="Kim W."/>
        </authorList>
    </citation>
    <scope>NUCLEOTIDE SEQUENCE [LARGE SCALE GENOMIC DNA]</scope>
    <source>
        <strain evidence="7 8">CAU 1598</strain>
    </source>
</reference>
<name>A0AAW3ZD65_9GAMM</name>
<accession>A0AAW3ZD65</accession>
<dbReference type="InterPro" id="IPR036922">
    <property type="entry name" value="Rieske_2Fe-2S_sf"/>
</dbReference>
<dbReference type="PANTHER" id="PTHR40261:SF1">
    <property type="entry name" value="RIESKE DOMAIN-CONTAINING PROTEIN"/>
    <property type="match status" value="1"/>
</dbReference>
<dbReference type="GO" id="GO:0046872">
    <property type="term" value="F:metal ion binding"/>
    <property type="evidence" value="ECO:0007669"/>
    <property type="project" value="UniProtKB-KW"/>
</dbReference>
<evidence type="ECO:0000256" key="3">
    <source>
        <dbReference type="ARBA" id="ARBA00023004"/>
    </source>
</evidence>
<feature type="domain" description="Rieske" evidence="6">
    <location>
        <begin position="79"/>
        <end position="183"/>
    </location>
</feature>
<dbReference type="PANTHER" id="PTHR40261">
    <property type="match status" value="1"/>
</dbReference>
<evidence type="ECO:0000256" key="4">
    <source>
        <dbReference type="ARBA" id="ARBA00023014"/>
    </source>
</evidence>
<evidence type="ECO:0000313" key="8">
    <source>
        <dbReference type="Proteomes" id="UP000613768"/>
    </source>
</evidence>
<dbReference type="Gene3D" id="2.102.10.10">
    <property type="entry name" value="Rieske [2Fe-2S] iron-sulphur domain"/>
    <property type="match status" value="1"/>
</dbReference>
<keyword evidence="8" id="KW-1185">Reference proteome</keyword>
<dbReference type="InterPro" id="IPR017941">
    <property type="entry name" value="Rieske_2Fe-2S"/>
</dbReference>
<evidence type="ECO:0000256" key="5">
    <source>
        <dbReference type="SAM" id="MobiDB-lite"/>
    </source>
</evidence>
<dbReference type="Pfam" id="PF00355">
    <property type="entry name" value="Rieske"/>
    <property type="match status" value="1"/>
</dbReference>
<dbReference type="CDD" id="cd03467">
    <property type="entry name" value="Rieske"/>
    <property type="match status" value="1"/>
</dbReference>
<dbReference type="EMBL" id="JACYTR010000001">
    <property type="protein sequence ID" value="MBD8524233.1"/>
    <property type="molecule type" value="Genomic_DNA"/>
</dbReference>
<dbReference type="SUPFAM" id="SSF50022">
    <property type="entry name" value="ISP domain"/>
    <property type="match status" value="1"/>
</dbReference>
<gene>
    <name evidence="7" type="ORF">IFO71_00615</name>
</gene>
<dbReference type="PROSITE" id="PS51296">
    <property type="entry name" value="RIESKE"/>
    <property type="match status" value="1"/>
</dbReference>
<comment type="caution">
    <text evidence="7">The sequence shown here is derived from an EMBL/GenBank/DDBJ whole genome shotgun (WGS) entry which is preliminary data.</text>
</comment>
<evidence type="ECO:0000313" key="7">
    <source>
        <dbReference type="EMBL" id="MBD8524233.1"/>
    </source>
</evidence>
<evidence type="ECO:0000256" key="1">
    <source>
        <dbReference type="ARBA" id="ARBA00022714"/>
    </source>
</evidence>
<dbReference type="Proteomes" id="UP000613768">
    <property type="component" value="Unassembled WGS sequence"/>
</dbReference>
<keyword evidence="4" id="KW-0411">Iron-sulfur</keyword>
<evidence type="ECO:0000259" key="6">
    <source>
        <dbReference type="PROSITE" id="PS51296"/>
    </source>
</evidence>
<feature type="region of interest" description="Disordered" evidence="5">
    <location>
        <begin position="1"/>
        <end position="26"/>
    </location>
</feature>
<dbReference type="AlphaFoldDB" id="A0AAW3ZD65"/>
<organism evidence="7 8">
    <name type="scientific">Pseudomarimonas arenosa</name>
    <dbReference type="NCBI Taxonomy" id="2774145"/>
    <lineage>
        <taxon>Bacteria</taxon>
        <taxon>Pseudomonadati</taxon>
        <taxon>Pseudomonadota</taxon>
        <taxon>Gammaproteobacteria</taxon>
        <taxon>Lysobacterales</taxon>
        <taxon>Lysobacteraceae</taxon>
        <taxon>Pseudomarimonas</taxon>
    </lineage>
</organism>
<dbReference type="GO" id="GO:0051537">
    <property type="term" value="F:2 iron, 2 sulfur cluster binding"/>
    <property type="evidence" value="ECO:0007669"/>
    <property type="project" value="UniProtKB-KW"/>
</dbReference>
<evidence type="ECO:0000256" key="2">
    <source>
        <dbReference type="ARBA" id="ARBA00022723"/>
    </source>
</evidence>